<feature type="transmembrane region" description="Helical" evidence="1">
    <location>
        <begin position="311"/>
        <end position="330"/>
    </location>
</feature>
<name>A0A7S8FE70_9BACT</name>
<dbReference type="KEGG" id="nkf:Nkreftii_002016"/>
<reference evidence="3 4" key="1">
    <citation type="journal article" date="2020" name="ISME J.">
        <title>Enrichment and physiological characterization of a novel comammox Nitrospira indicates ammonium inhibition of complete nitrification.</title>
        <authorList>
            <person name="Sakoula D."/>
            <person name="Koch H."/>
            <person name="Frank J."/>
            <person name="Jetten M.S.M."/>
            <person name="van Kessel M.A.H.J."/>
            <person name="Lucker S."/>
        </authorList>
    </citation>
    <scope>NUCLEOTIDE SEQUENCE [LARGE SCALE GENOMIC DNA]</scope>
    <source>
        <strain evidence="3">Comreactor17</strain>
    </source>
</reference>
<proteinExistence type="predicted"/>
<gene>
    <name evidence="3" type="ORF">Nkreftii_002016</name>
</gene>
<keyword evidence="1" id="KW-0812">Transmembrane</keyword>
<organism evidence="3 4">
    <name type="scientific">Candidatus Nitrospira kreftii</name>
    <dbReference type="NCBI Taxonomy" id="2652173"/>
    <lineage>
        <taxon>Bacteria</taxon>
        <taxon>Pseudomonadati</taxon>
        <taxon>Nitrospirota</taxon>
        <taxon>Nitrospiria</taxon>
        <taxon>Nitrospirales</taxon>
        <taxon>Nitrospiraceae</taxon>
        <taxon>Nitrospira</taxon>
    </lineage>
</organism>
<keyword evidence="1" id="KW-1133">Transmembrane helix</keyword>
<dbReference type="Pfam" id="PF02517">
    <property type="entry name" value="Rce1-like"/>
    <property type="match status" value="1"/>
</dbReference>
<keyword evidence="1" id="KW-0472">Membrane</keyword>
<feature type="transmembrane region" description="Helical" evidence="1">
    <location>
        <begin position="350"/>
        <end position="371"/>
    </location>
</feature>
<evidence type="ECO:0000313" key="3">
    <source>
        <dbReference type="EMBL" id="QPD04242.1"/>
    </source>
</evidence>
<protein>
    <recommendedName>
        <fullName evidence="2">CAAX prenyl protease 2/Lysostaphin resistance protein A-like domain-containing protein</fullName>
    </recommendedName>
</protein>
<dbReference type="GO" id="GO:0080120">
    <property type="term" value="P:CAAX-box protein maturation"/>
    <property type="evidence" value="ECO:0007669"/>
    <property type="project" value="UniProtKB-ARBA"/>
</dbReference>
<feature type="transmembrane region" description="Helical" evidence="1">
    <location>
        <begin position="34"/>
        <end position="56"/>
    </location>
</feature>
<dbReference type="PANTHER" id="PTHR43592:SF15">
    <property type="entry name" value="CAAX AMINO TERMINAL PROTEASE FAMILY PROTEIN"/>
    <property type="match status" value="1"/>
</dbReference>
<dbReference type="EMBL" id="CP047423">
    <property type="protein sequence ID" value="QPD04242.1"/>
    <property type="molecule type" value="Genomic_DNA"/>
</dbReference>
<evidence type="ECO:0000259" key="2">
    <source>
        <dbReference type="Pfam" id="PF02517"/>
    </source>
</evidence>
<dbReference type="Proteomes" id="UP000593737">
    <property type="component" value="Chromosome"/>
</dbReference>
<accession>A0A7S8FE70</accession>
<feature type="transmembrane region" description="Helical" evidence="1">
    <location>
        <begin position="235"/>
        <end position="255"/>
    </location>
</feature>
<feature type="domain" description="CAAX prenyl protease 2/Lysostaphin resistance protein A-like" evidence="2">
    <location>
        <begin position="400"/>
        <end position="488"/>
    </location>
</feature>
<evidence type="ECO:0000313" key="4">
    <source>
        <dbReference type="Proteomes" id="UP000593737"/>
    </source>
</evidence>
<feature type="transmembrane region" description="Helical" evidence="1">
    <location>
        <begin position="275"/>
        <end position="299"/>
    </location>
</feature>
<dbReference type="AlphaFoldDB" id="A0A7S8FE70"/>
<evidence type="ECO:0000256" key="1">
    <source>
        <dbReference type="SAM" id="Phobius"/>
    </source>
</evidence>
<sequence>MSEQALSIGRLQHLPQVGAASPSQIPILPYGSRWSLFVSIVCACILMSALGSILWFSITVPKLQRFEEPDRALDLMVSRMMEAQDGLSRSPEWQQWLAAWTMGSKDEAYTQGIQWYRELVETTDDPLSKFRLAILLGESGREAEALAEAKRWHEHDVSAGLFEQLIVGAYGSQPLDRLQELELQSDLAEMLPSGWFYNLLSARLATRGGHHTLLATVEQQGAAKAEHVQQWIRPLMVAELMCLMIGSVMLLGILRLRGQRVDILRIHVPGVPPPWSGSTAVAVILRGGALGAITTLAFLSMPALEQSSVSALVIPLANLPLLLLAYVHLLKPAGLSFWNGFGLRITSGNYGRLACIIVSVIAAGLWGEWVLGKAAEVLNLTNHWTEWFDPNLVWASPSKLTVSVLEYVIFAPIFEEIAFRGLLYATLRRRLTFLPAAIISTSIFALAHGYSLIGFISVFWSGFLWAWIYERTGSLIPGMVAHAMNNLLVCLTVMALLR</sequence>
<dbReference type="InterPro" id="IPR003675">
    <property type="entry name" value="Rce1/LyrA-like_dom"/>
</dbReference>
<feature type="transmembrane region" description="Helical" evidence="1">
    <location>
        <begin position="475"/>
        <end position="497"/>
    </location>
</feature>
<dbReference type="PANTHER" id="PTHR43592">
    <property type="entry name" value="CAAX AMINO TERMINAL PROTEASE"/>
    <property type="match status" value="1"/>
</dbReference>
<feature type="transmembrane region" description="Helical" evidence="1">
    <location>
        <begin position="436"/>
        <end position="469"/>
    </location>
</feature>
<dbReference type="GO" id="GO:0004175">
    <property type="term" value="F:endopeptidase activity"/>
    <property type="evidence" value="ECO:0007669"/>
    <property type="project" value="UniProtKB-ARBA"/>
</dbReference>